<dbReference type="EMBL" id="JBHTCF010000001">
    <property type="protein sequence ID" value="MFC7302993.1"/>
    <property type="molecule type" value="Genomic_DNA"/>
</dbReference>
<dbReference type="InterPro" id="IPR006015">
    <property type="entry name" value="Universal_stress_UspA"/>
</dbReference>
<feature type="domain" description="UspA" evidence="2">
    <location>
        <begin position="6"/>
        <end position="133"/>
    </location>
</feature>
<name>A0ABW2JBL8_9ACTN</name>
<comment type="caution">
    <text evidence="3">The sequence shown here is derived from an EMBL/GenBank/DDBJ whole genome shotgun (WGS) entry which is preliminary data.</text>
</comment>
<dbReference type="Gene3D" id="3.40.50.620">
    <property type="entry name" value="HUPs"/>
    <property type="match status" value="2"/>
</dbReference>
<organism evidence="3 4">
    <name type="scientific">Streptomyces monticola</name>
    <dbReference type="NCBI Taxonomy" id="2666263"/>
    <lineage>
        <taxon>Bacteria</taxon>
        <taxon>Bacillati</taxon>
        <taxon>Actinomycetota</taxon>
        <taxon>Actinomycetes</taxon>
        <taxon>Kitasatosporales</taxon>
        <taxon>Streptomycetaceae</taxon>
        <taxon>Streptomyces</taxon>
    </lineage>
</organism>
<dbReference type="InterPro" id="IPR006016">
    <property type="entry name" value="UspA"/>
</dbReference>
<dbReference type="SUPFAM" id="SSF52402">
    <property type="entry name" value="Adenine nucleotide alpha hydrolases-like"/>
    <property type="match status" value="2"/>
</dbReference>
<dbReference type="Pfam" id="PF00582">
    <property type="entry name" value="Usp"/>
    <property type="match status" value="2"/>
</dbReference>
<protein>
    <submittedName>
        <fullName evidence="3">Universal stress protein</fullName>
    </submittedName>
</protein>
<feature type="domain" description="UspA" evidence="2">
    <location>
        <begin position="149"/>
        <end position="290"/>
    </location>
</feature>
<dbReference type="PANTHER" id="PTHR31964:SF113">
    <property type="entry name" value="USPA DOMAIN-CONTAINING PROTEIN"/>
    <property type="match status" value="1"/>
</dbReference>
<reference evidence="4" key="1">
    <citation type="journal article" date="2019" name="Int. J. Syst. Evol. Microbiol.">
        <title>The Global Catalogue of Microorganisms (GCM) 10K type strain sequencing project: providing services to taxonomists for standard genome sequencing and annotation.</title>
        <authorList>
            <consortium name="The Broad Institute Genomics Platform"/>
            <consortium name="The Broad Institute Genome Sequencing Center for Infectious Disease"/>
            <person name="Wu L."/>
            <person name="Ma J."/>
        </authorList>
    </citation>
    <scope>NUCLEOTIDE SEQUENCE [LARGE SCALE GENOMIC DNA]</scope>
    <source>
        <strain evidence="4">SYNS20</strain>
    </source>
</reference>
<gene>
    <name evidence="3" type="ORF">ACFQVC_02010</name>
</gene>
<dbReference type="PRINTS" id="PR01438">
    <property type="entry name" value="UNVRSLSTRESS"/>
</dbReference>
<dbReference type="PANTHER" id="PTHR31964">
    <property type="entry name" value="ADENINE NUCLEOTIDE ALPHA HYDROLASES-LIKE SUPERFAMILY PROTEIN"/>
    <property type="match status" value="1"/>
</dbReference>
<dbReference type="RefSeq" id="WP_381825714.1">
    <property type="nucleotide sequence ID" value="NZ_JBHTCF010000001.1"/>
</dbReference>
<proteinExistence type="inferred from homology"/>
<evidence type="ECO:0000259" key="2">
    <source>
        <dbReference type="Pfam" id="PF00582"/>
    </source>
</evidence>
<dbReference type="InterPro" id="IPR014729">
    <property type="entry name" value="Rossmann-like_a/b/a_fold"/>
</dbReference>
<accession>A0ABW2JBL8</accession>
<comment type="similarity">
    <text evidence="1">Belongs to the universal stress protein A family.</text>
</comment>
<keyword evidence="4" id="KW-1185">Reference proteome</keyword>
<evidence type="ECO:0000256" key="1">
    <source>
        <dbReference type="ARBA" id="ARBA00008791"/>
    </source>
</evidence>
<dbReference type="CDD" id="cd23659">
    <property type="entry name" value="USP_At3g01520-like"/>
    <property type="match status" value="1"/>
</dbReference>
<evidence type="ECO:0000313" key="3">
    <source>
        <dbReference type="EMBL" id="MFC7302993.1"/>
    </source>
</evidence>
<sequence>MNNHAPVLVAVDGSEHSLRALDWALDAARRRGVDVLAAHVRSGRGATAADADHHDPVRQRVEETLAARQDVATPHVNYVAVEGSPAAALCELAAKAQLLVLGSRGLGGFAALLLGSNGRKCAAQAPCPVVVVPHESRLEQVDRSGPPSRVVLGLDPAETADDVIEFAFAEAALRGVELQVVATYPVPLRALTAIGEFVPGEVPDTSSTALALTAAKRARLADFAERYPKVSVDPVVAPADPAGRLVTASLNADLLVVGRHRRRLKADPLLMGSVANAVLLHAHCPVAVVPSASEA</sequence>
<evidence type="ECO:0000313" key="4">
    <source>
        <dbReference type="Proteomes" id="UP001596523"/>
    </source>
</evidence>
<dbReference type="Proteomes" id="UP001596523">
    <property type="component" value="Unassembled WGS sequence"/>
</dbReference>